<sequence>MSSHRHKKHLLNLRYVTLFLLFIFVWAGCGSEEKDLEQHTEIQSGERYAFSQWQPNVTYEGALRNIMRENNLSAHLHFEDFPLRSTIYALGAFEDLKGEILILRGESYSTRAVADEVRFIDLENESAAFMVWAEVEKWQGFEVPDSVLSFTELENFTALQANNFGIDQTKPFPFGLTGTVAELSWHVIDWPEDDTVHTHEKHMVTGPHGVLTGIPAEILGFYSDSHHGIFTHHSSNMHLHFVSQPPLYSGHVDDLTLSPGSTLWLPAE</sequence>
<organism evidence="1 2">
    <name type="scientific">Cyclonatronum proteinivorum</name>
    <dbReference type="NCBI Taxonomy" id="1457365"/>
    <lineage>
        <taxon>Bacteria</taxon>
        <taxon>Pseudomonadati</taxon>
        <taxon>Balneolota</taxon>
        <taxon>Balneolia</taxon>
        <taxon>Balneolales</taxon>
        <taxon>Cyclonatronaceae</taxon>
        <taxon>Cyclonatronum</taxon>
    </lineage>
</organism>
<protein>
    <submittedName>
        <fullName evidence="1">Acetolactate decarboxylase</fullName>
    </submittedName>
</protein>
<dbReference type="AlphaFoldDB" id="A0A345ULN7"/>
<dbReference type="PROSITE" id="PS51257">
    <property type="entry name" value="PROKAR_LIPOPROTEIN"/>
    <property type="match status" value="1"/>
</dbReference>
<keyword evidence="2" id="KW-1185">Reference proteome</keyword>
<proteinExistence type="predicted"/>
<dbReference type="SUPFAM" id="SSF117856">
    <property type="entry name" value="AF0104/ALDC/Ptd012-like"/>
    <property type="match status" value="1"/>
</dbReference>
<name>A0A345ULN7_9BACT</name>
<evidence type="ECO:0000313" key="1">
    <source>
        <dbReference type="EMBL" id="AXJ01389.1"/>
    </source>
</evidence>
<dbReference type="UniPathway" id="UPA00626">
    <property type="reaction ID" value="UER00678"/>
</dbReference>
<dbReference type="EMBL" id="CP027806">
    <property type="protein sequence ID" value="AXJ01389.1"/>
    <property type="molecule type" value="Genomic_DNA"/>
</dbReference>
<dbReference type="InterPro" id="IPR005128">
    <property type="entry name" value="Acetolactate_a_deCO2ase"/>
</dbReference>
<dbReference type="Pfam" id="PF03306">
    <property type="entry name" value="AAL_decarboxy"/>
    <property type="match status" value="1"/>
</dbReference>
<evidence type="ECO:0000313" key="2">
    <source>
        <dbReference type="Proteomes" id="UP000254808"/>
    </source>
</evidence>
<gene>
    <name evidence="1" type="ORF">CYPRO_2140</name>
</gene>
<dbReference type="Proteomes" id="UP000254808">
    <property type="component" value="Chromosome"/>
</dbReference>
<accession>A0A345ULN7</accession>
<dbReference type="KEGG" id="cprv:CYPRO_2140"/>
<dbReference type="GO" id="GO:0047605">
    <property type="term" value="F:acetolactate decarboxylase activity"/>
    <property type="evidence" value="ECO:0007669"/>
    <property type="project" value="InterPro"/>
</dbReference>
<dbReference type="GO" id="GO:0045151">
    <property type="term" value="P:acetoin biosynthetic process"/>
    <property type="evidence" value="ECO:0007669"/>
    <property type="project" value="InterPro"/>
</dbReference>
<dbReference type="Gene3D" id="3.30.1330.80">
    <property type="entry name" value="Hypothetical protein, similar to alpha- acetolactate decarboxylase, domain 2"/>
    <property type="match status" value="1"/>
</dbReference>
<reference evidence="1 2" key="1">
    <citation type="submission" date="2018-03" db="EMBL/GenBank/DDBJ databases">
        <title>Phenotypic and genomic properties of Cyclonatronum proteinivorum gen. nov., sp. nov., a haloalkaliphilic bacteroidete from soda lakes possessing Na+-translocating rhodopsin.</title>
        <authorList>
            <person name="Toshchakov S.V."/>
            <person name="Korzhenkov A."/>
            <person name="Samarov N.I."/>
            <person name="Kublanov I.V."/>
            <person name="Muntyan M.S."/>
            <person name="Sorokin D.Y."/>
        </authorList>
    </citation>
    <scope>NUCLEOTIDE SEQUENCE [LARGE SCALE GENOMIC DNA]</scope>
    <source>
        <strain evidence="1 2">Omega</strain>
    </source>
</reference>